<dbReference type="InterPro" id="IPR029058">
    <property type="entry name" value="AB_hydrolase_fold"/>
</dbReference>
<dbReference type="GO" id="GO:0006508">
    <property type="term" value="P:proteolysis"/>
    <property type="evidence" value="ECO:0007669"/>
    <property type="project" value="InterPro"/>
</dbReference>
<evidence type="ECO:0000313" key="4">
    <source>
        <dbReference type="EMBL" id="PMC65319.1"/>
    </source>
</evidence>
<proteinExistence type="inferred from homology"/>
<gene>
    <name evidence="4" type="ORF">CJ203_00045</name>
</gene>
<dbReference type="AlphaFoldDB" id="A0A2N6T7Q3"/>
<name>A0A2N6T7Q3_9CORY</name>
<keyword evidence="5" id="KW-1185">Reference proteome</keyword>
<dbReference type="InterPro" id="IPR000073">
    <property type="entry name" value="AB_hydrolase_1"/>
</dbReference>
<protein>
    <submittedName>
        <fullName evidence="4">Proline iminopeptidase</fullName>
    </submittedName>
</protein>
<dbReference type="PRINTS" id="PR00793">
    <property type="entry name" value="PROAMNOPTASE"/>
</dbReference>
<dbReference type="GO" id="GO:0004177">
    <property type="term" value="F:aminopeptidase activity"/>
    <property type="evidence" value="ECO:0007669"/>
    <property type="project" value="UniProtKB-EC"/>
</dbReference>
<dbReference type="Gene3D" id="3.40.50.1820">
    <property type="entry name" value="alpha/beta hydrolase"/>
    <property type="match status" value="1"/>
</dbReference>
<comment type="similarity">
    <text evidence="1">Belongs to the peptidase S33 family.</text>
</comment>
<accession>A0A2N6T7Q3</accession>
<comment type="caution">
    <text evidence="4">The sequence shown here is derived from an EMBL/GenBank/DDBJ whole genome shotgun (WGS) entry which is preliminary data.</text>
</comment>
<evidence type="ECO:0000256" key="1">
    <source>
        <dbReference type="ARBA" id="ARBA00010088"/>
    </source>
</evidence>
<dbReference type="InterPro" id="IPR002410">
    <property type="entry name" value="Peptidase_S33"/>
</dbReference>
<evidence type="ECO:0000313" key="5">
    <source>
        <dbReference type="Proteomes" id="UP000235836"/>
    </source>
</evidence>
<evidence type="ECO:0000256" key="2">
    <source>
        <dbReference type="ARBA" id="ARBA00022801"/>
    </source>
</evidence>
<reference evidence="4 5" key="1">
    <citation type="submission" date="2017-09" db="EMBL/GenBank/DDBJ databases">
        <title>Bacterial strain isolated from the female urinary microbiota.</title>
        <authorList>
            <person name="Thomas-White K."/>
            <person name="Kumar N."/>
            <person name="Forster S."/>
            <person name="Putonti C."/>
            <person name="Lawley T."/>
            <person name="Wolfe A.J."/>
        </authorList>
    </citation>
    <scope>NUCLEOTIDE SEQUENCE [LARGE SCALE GENOMIC DNA]</scope>
    <source>
        <strain evidence="4 5">UMB0792</strain>
    </source>
</reference>
<dbReference type="Proteomes" id="UP000235836">
    <property type="component" value="Unassembled WGS sequence"/>
</dbReference>
<dbReference type="SUPFAM" id="SSF53474">
    <property type="entry name" value="alpha/beta-Hydrolases"/>
    <property type="match status" value="1"/>
</dbReference>
<dbReference type="PANTHER" id="PTHR43248">
    <property type="entry name" value="2-SUCCINYL-6-HYDROXY-2,4-CYCLOHEXADIENE-1-CARBOXYLATE SYNTHASE"/>
    <property type="match status" value="1"/>
</dbReference>
<dbReference type="EMBL" id="PNHG01000001">
    <property type="protein sequence ID" value="PMC65319.1"/>
    <property type="molecule type" value="Genomic_DNA"/>
</dbReference>
<keyword evidence="2" id="KW-0378">Hydrolase</keyword>
<sequence>MLVGMVSTIIPPGVRVTEHVLDVPWDREKAELGTFELFARELSSPEGDERSGKGGKKPPLLFLQGGPGNPAPRVMQGWIPEALKHYTVYLLDERGTGRSGKIDRTTPELIRTDIISKLRCPDVVADAEALREHLGFEQWDVLGNSFGALCTASYLSHYPEAIGQAYLTGAVPQIGWTPVEYNTTSLDLLEKRVQEFYAAVPYAERTVREICHHLDNAEEILPTGERLSSQRFRFIGVALGEELGFHHLAVLLESPFIRRGGEKHLRGDFLALISQYVGLQSNPLWAVLHETLFGAPGRSTNWAAHQAVEGRAGFALDADPTDESEPFYLLGNHFFRHHFEEDPALRPFRDVVHEMHEKTDWSRVFNEEQLRANTVPAVVALYERDMFIHYDRAVNVAKQIGGMKVWSHPTWDHDAIYLHGQELFQGVFDTAHSVR</sequence>
<dbReference type="PANTHER" id="PTHR43248:SF2">
    <property type="entry name" value="PROLYL AMINOPEPTIDASE"/>
    <property type="match status" value="1"/>
</dbReference>
<feature type="domain" description="AB hydrolase-1" evidence="3">
    <location>
        <begin position="58"/>
        <end position="174"/>
    </location>
</feature>
<evidence type="ECO:0000259" key="3">
    <source>
        <dbReference type="Pfam" id="PF00561"/>
    </source>
</evidence>
<dbReference type="Pfam" id="PF00561">
    <property type="entry name" value="Abhydrolase_1"/>
    <property type="match status" value="1"/>
</dbReference>
<dbReference type="InterPro" id="IPR051601">
    <property type="entry name" value="Serine_prot/Carboxylest_S33"/>
</dbReference>
<organism evidence="4 5">
    <name type="scientific">Corynebacterium tuscaniense</name>
    <dbReference type="NCBI Taxonomy" id="302449"/>
    <lineage>
        <taxon>Bacteria</taxon>
        <taxon>Bacillati</taxon>
        <taxon>Actinomycetota</taxon>
        <taxon>Actinomycetes</taxon>
        <taxon>Mycobacteriales</taxon>
        <taxon>Corynebacteriaceae</taxon>
        <taxon>Corynebacterium</taxon>
    </lineage>
</organism>